<accession>A0A9P0Q7L6</accession>
<evidence type="ECO:0000313" key="2">
    <source>
        <dbReference type="Proteomes" id="UP001152888"/>
    </source>
</evidence>
<proteinExistence type="predicted"/>
<gene>
    <name evidence="1" type="ORF">ACAOBT_LOCUS33333</name>
</gene>
<sequence>MEDVMIKKTFVNMLKKLIAEKTDMPLRDIYDLAVHWYPEGALVCPYVKMHPSMRRWRAFIYKAQEEMQKNAVQEGNERIVIWSFSIKDIIDICLIGRWKTVKS</sequence>
<dbReference type="AlphaFoldDB" id="A0A9P0Q7L6"/>
<dbReference type="EMBL" id="CAKOFQ010008296">
    <property type="protein sequence ID" value="CAH2013227.1"/>
    <property type="molecule type" value="Genomic_DNA"/>
</dbReference>
<name>A0A9P0Q7L6_ACAOB</name>
<dbReference type="Proteomes" id="UP001152888">
    <property type="component" value="Unassembled WGS sequence"/>
</dbReference>
<keyword evidence="2" id="KW-1185">Reference proteome</keyword>
<protein>
    <submittedName>
        <fullName evidence="1">Uncharacterized protein</fullName>
    </submittedName>
</protein>
<organism evidence="1 2">
    <name type="scientific">Acanthoscelides obtectus</name>
    <name type="common">Bean weevil</name>
    <name type="synonym">Bruchus obtectus</name>
    <dbReference type="NCBI Taxonomy" id="200917"/>
    <lineage>
        <taxon>Eukaryota</taxon>
        <taxon>Metazoa</taxon>
        <taxon>Ecdysozoa</taxon>
        <taxon>Arthropoda</taxon>
        <taxon>Hexapoda</taxon>
        <taxon>Insecta</taxon>
        <taxon>Pterygota</taxon>
        <taxon>Neoptera</taxon>
        <taxon>Endopterygota</taxon>
        <taxon>Coleoptera</taxon>
        <taxon>Polyphaga</taxon>
        <taxon>Cucujiformia</taxon>
        <taxon>Chrysomeloidea</taxon>
        <taxon>Chrysomelidae</taxon>
        <taxon>Bruchinae</taxon>
        <taxon>Bruchini</taxon>
        <taxon>Acanthoscelides</taxon>
    </lineage>
</organism>
<evidence type="ECO:0000313" key="1">
    <source>
        <dbReference type="EMBL" id="CAH2013227.1"/>
    </source>
</evidence>
<reference evidence="1" key="1">
    <citation type="submission" date="2022-03" db="EMBL/GenBank/DDBJ databases">
        <authorList>
            <person name="Sayadi A."/>
        </authorList>
    </citation>
    <scope>NUCLEOTIDE SEQUENCE</scope>
</reference>
<comment type="caution">
    <text evidence="1">The sequence shown here is derived from an EMBL/GenBank/DDBJ whole genome shotgun (WGS) entry which is preliminary data.</text>
</comment>